<name>A0A9K3JRT4_HELAN</name>
<reference evidence="2" key="2">
    <citation type="submission" date="2020-06" db="EMBL/GenBank/DDBJ databases">
        <title>Helianthus annuus Genome sequencing and assembly Release 2.</title>
        <authorList>
            <person name="Gouzy J."/>
            <person name="Langlade N."/>
            <person name="Munos S."/>
        </authorList>
    </citation>
    <scope>NUCLEOTIDE SEQUENCE</scope>
    <source>
        <tissue evidence="2">Leaves</tissue>
    </source>
</reference>
<accession>A0A9K3JRT4</accession>
<organism evidence="2 3">
    <name type="scientific">Helianthus annuus</name>
    <name type="common">Common sunflower</name>
    <dbReference type="NCBI Taxonomy" id="4232"/>
    <lineage>
        <taxon>Eukaryota</taxon>
        <taxon>Viridiplantae</taxon>
        <taxon>Streptophyta</taxon>
        <taxon>Embryophyta</taxon>
        <taxon>Tracheophyta</taxon>
        <taxon>Spermatophyta</taxon>
        <taxon>Magnoliopsida</taxon>
        <taxon>eudicotyledons</taxon>
        <taxon>Gunneridae</taxon>
        <taxon>Pentapetalae</taxon>
        <taxon>asterids</taxon>
        <taxon>campanulids</taxon>
        <taxon>Asterales</taxon>
        <taxon>Asteraceae</taxon>
        <taxon>Asteroideae</taxon>
        <taxon>Heliantheae alliance</taxon>
        <taxon>Heliantheae</taxon>
        <taxon>Helianthus</taxon>
    </lineage>
</organism>
<sequence length="132" mass="14229">MYGRQAGPSRTAAAGGGGSGDGNNGSGDDGIGLWFELCFSFGHGFGLRFIRFDSVNTGSTQSMLVNSGQQSTWSAGRNQSTPDAVKFKHSELVYVSLDFSWFTRPSSTRINISLPLIYFGENLIYIVTLLSN</sequence>
<dbReference type="Gramene" id="mRNA:HanXRQr2_Chr02g0078021">
    <property type="protein sequence ID" value="CDS:HanXRQr2_Chr02g0078021.1"/>
    <property type="gene ID" value="HanXRQr2_Chr02g0078021"/>
</dbReference>
<dbReference type="EMBL" id="MNCJ02000317">
    <property type="protein sequence ID" value="KAF5819475.1"/>
    <property type="molecule type" value="Genomic_DNA"/>
</dbReference>
<proteinExistence type="predicted"/>
<dbReference type="AlphaFoldDB" id="A0A9K3JRT4"/>
<evidence type="ECO:0000313" key="3">
    <source>
        <dbReference type="Proteomes" id="UP000215914"/>
    </source>
</evidence>
<gene>
    <name evidence="2" type="ORF">HanXRQr2_Chr02g0078021</name>
</gene>
<reference evidence="2" key="1">
    <citation type="journal article" date="2017" name="Nature">
        <title>The sunflower genome provides insights into oil metabolism, flowering and Asterid evolution.</title>
        <authorList>
            <person name="Badouin H."/>
            <person name="Gouzy J."/>
            <person name="Grassa C.J."/>
            <person name="Murat F."/>
            <person name="Staton S.E."/>
            <person name="Cottret L."/>
            <person name="Lelandais-Briere C."/>
            <person name="Owens G.L."/>
            <person name="Carrere S."/>
            <person name="Mayjonade B."/>
            <person name="Legrand L."/>
            <person name="Gill N."/>
            <person name="Kane N.C."/>
            <person name="Bowers J.E."/>
            <person name="Hubner S."/>
            <person name="Bellec A."/>
            <person name="Berard A."/>
            <person name="Berges H."/>
            <person name="Blanchet N."/>
            <person name="Boniface M.C."/>
            <person name="Brunel D."/>
            <person name="Catrice O."/>
            <person name="Chaidir N."/>
            <person name="Claudel C."/>
            <person name="Donnadieu C."/>
            <person name="Faraut T."/>
            <person name="Fievet G."/>
            <person name="Helmstetter N."/>
            <person name="King M."/>
            <person name="Knapp S.J."/>
            <person name="Lai Z."/>
            <person name="Le Paslier M.C."/>
            <person name="Lippi Y."/>
            <person name="Lorenzon L."/>
            <person name="Mandel J.R."/>
            <person name="Marage G."/>
            <person name="Marchand G."/>
            <person name="Marquand E."/>
            <person name="Bret-Mestries E."/>
            <person name="Morien E."/>
            <person name="Nambeesan S."/>
            <person name="Nguyen T."/>
            <person name="Pegot-Espagnet P."/>
            <person name="Pouilly N."/>
            <person name="Raftis F."/>
            <person name="Sallet E."/>
            <person name="Schiex T."/>
            <person name="Thomas J."/>
            <person name="Vandecasteele C."/>
            <person name="Vares D."/>
            <person name="Vear F."/>
            <person name="Vautrin S."/>
            <person name="Crespi M."/>
            <person name="Mangin B."/>
            <person name="Burke J.M."/>
            <person name="Salse J."/>
            <person name="Munos S."/>
            <person name="Vincourt P."/>
            <person name="Rieseberg L.H."/>
            <person name="Langlade N.B."/>
        </authorList>
    </citation>
    <scope>NUCLEOTIDE SEQUENCE</scope>
    <source>
        <tissue evidence="2">Leaves</tissue>
    </source>
</reference>
<dbReference type="Proteomes" id="UP000215914">
    <property type="component" value="Unassembled WGS sequence"/>
</dbReference>
<feature type="region of interest" description="Disordered" evidence="1">
    <location>
        <begin position="1"/>
        <end position="23"/>
    </location>
</feature>
<protein>
    <submittedName>
        <fullName evidence="2">Uncharacterized protein</fullName>
    </submittedName>
</protein>
<comment type="caution">
    <text evidence="2">The sequence shown here is derived from an EMBL/GenBank/DDBJ whole genome shotgun (WGS) entry which is preliminary data.</text>
</comment>
<evidence type="ECO:0000256" key="1">
    <source>
        <dbReference type="SAM" id="MobiDB-lite"/>
    </source>
</evidence>
<evidence type="ECO:0000313" key="2">
    <source>
        <dbReference type="EMBL" id="KAF5819475.1"/>
    </source>
</evidence>
<keyword evidence="3" id="KW-1185">Reference proteome</keyword>
<feature type="compositionally biased region" description="Gly residues" evidence="1">
    <location>
        <begin position="14"/>
        <end position="23"/>
    </location>
</feature>